<reference evidence="2" key="1">
    <citation type="journal article" date="2016" name="Nature">
        <title>Genome evolution in the allotetraploid frog Xenopus laevis.</title>
        <authorList>
            <person name="Session A.M."/>
            <person name="Uno Y."/>
            <person name="Kwon T."/>
            <person name="Chapman J.A."/>
            <person name="Toyoda A."/>
            <person name="Takahashi S."/>
            <person name="Fukui A."/>
            <person name="Hikosaka A."/>
            <person name="Suzuki A."/>
            <person name="Kondo M."/>
            <person name="van Heeringen S.J."/>
            <person name="Quigley I."/>
            <person name="Heinz S."/>
            <person name="Ogino H."/>
            <person name="Ochi H."/>
            <person name="Hellsten U."/>
            <person name="Lyons J.B."/>
            <person name="Simakov O."/>
            <person name="Putnam N."/>
            <person name="Stites J."/>
            <person name="Kuroki Y."/>
            <person name="Tanaka T."/>
            <person name="Michiue T."/>
            <person name="Watanabe M."/>
            <person name="Bogdanovic O."/>
            <person name="Lister R."/>
            <person name="Georgiou G."/>
            <person name="Paranjpe S.S."/>
            <person name="van Kruijsbergen I."/>
            <person name="Shu S."/>
            <person name="Carlson J."/>
            <person name="Kinoshita T."/>
            <person name="Ohta Y."/>
            <person name="Mawaribuchi S."/>
            <person name="Jenkins J."/>
            <person name="Grimwood J."/>
            <person name="Schmutz J."/>
            <person name="Mitros T."/>
            <person name="Mozaffari S.V."/>
            <person name="Suzuki Y."/>
            <person name="Haramoto Y."/>
            <person name="Yamamoto T.S."/>
            <person name="Takagi C."/>
            <person name="Heald R."/>
            <person name="Miller K."/>
            <person name="Haudenschild C."/>
            <person name="Kitzman J."/>
            <person name="Nakayama T."/>
            <person name="Izutsu Y."/>
            <person name="Robert J."/>
            <person name="Fortriede J."/>
            <person name="Burns K."/>
            <person name="Lotay V."/>
            <person name="Karimi K."/>
            <person name="Yasuoka Y."/>
            <person name="Dichmann D.S."/>
            <person name="Flajnik M.F."/>
            <person name="Houston D.W."/>
            <person name="Shendure J."/>
            <person name="DuPasquier L."/>
            <person name="Vize P.D."/>
            <person name="Zorn A.M."/>
            <person name="Ito M."/>
            <person name="Marcotte E.M."/>
            <person name="Wallingford J.B."/>
            <person name="Ito Y."/>
            <person name="Asashima M."/>
            <person name="Ueno N."/>
            <person name="Matsuda Y."/>
            <person name="Veenstra G.J."/>
            <person name="Fujiyama A."/>
            <person name="Harland R.M."/>
            <person name="Taira M."/>
            <person name="Rokhsar D.S."/>
        </authorList>
    </citation>
    <scope>NUCLEOTIDE SEQUENCE [LARGE SCALE GENOMIC DNA]</scope>
    <source>
        <strain evidence="2">J</strain>
    </source>
</reference>
<organism evidence="1 2">
    <name type="scientific">Xenopus laevis</name>
    <name type="common">African clawed frog</name>
    <dbReference type="NCBI Taxonomy" id="8355"/>
    <lineage>
        <taxon>Eukaryota</taxon>
        <taxon>Metazoa</taxon>
        <taxon>Chordata</taxon>
        <taxon>Craniata</taxon>
        <taxon>Vertebrata</taxon>
        <taxon>Euteleostomi</taxon>
        <taxon>Amphibia</taxon>
        <taxon>Batrachia</taxon>
        <taxon>Anura</taxon>
        <taxon>Pipoidea</taxon>
        <taxon>Pipidae</taxon>
        <taxon>Xenopodinae</taxon>
        <taxon>Xenopus</taxon>
        <taxon>Xenopus</taxon>
    </lineage>
</organism>
<dbReference type="Proteomes" id="UP000694892">
    <property type="component" value="Chromosome 7L"/>
</dbReference>
<accession>A0A974CDF8</accession>
<sequence length="62" mass="6926">MGHLLQIIIPDNGGFSLCKTAAPQPIAVNVVFKQKRKHLTVKQRVRHITEPPGEGHKDFDGR</sequence>
<proteinExistence type="predicted"/>
<dbReference type="EMBL" id="CM004478">
    <property type="protein sequence ID" value="OCT71234.1"/>
    <property type="molecule type" value="Genomic_DNA"/>
</dbReference>
<evidence type="ECO:0000313" key="1">
    <source>
        <dbReference type="EMBL" id="OCT71234.1"/>
    </source>
</evidence>
<dbReference type="AlphaFoldDB" id="A0A974CDF8"/>
<name>A0A974CDF8_XENLA</name>
<gene>
    <name evidence="1" type="ORF">XELAEV_18034212mg</name>
</gene>
<evidence type="ECO:0000313" key="2">
    <source>
        <dbReference type="Proteomes" id="UP000694892"/>
    </source>
</evidence>
<protein>
    <submittedName>
        <fullName evidence="1">Uncharacterized protein</fullName>
    </submittedName>
</protein>